<sequence>MESRKMDDQARPHGPAPTPAGGRPDRGERIRAAALDLFAARGYQLTTMDEIGERAGIRGPSVYKHVRSKQDLLAGIMLRTMTALLEDQQVALDGGTDVESRLRRAAEAHVRYHARHAPEAFVGNREINSLDEPHRSDVLDRRATYERRLRQLITDGVDLGRFRVPSARLASYAILDMGIGVAMWFRPDGEFTEDEVVRQYGEMALRIAGHHQAGSHI</sequence>
<dbReference type="Pfam" id="PF17932">
    <property type="entry name" value="TetR_C_24"/>
    <property type="match status" value="1"/>
</dbReference>
<evidence type="ECO:0000256" key="3">
    <source>
        <dbReference type="SAM" id="MobiDB-lite"/>
    </source>
</evidence>
<dbReference type="Pfam" id="PF00440">
    <property type="entry name" value="TetR_N"/>
    <property type="match status" value="1"/>
</dbReference>
<feature type="domain" description="HTH tetR-type" evidence="4">
    <location>
        <begin position="24"/>
        <end position="84"/>
    </location>
</feature>
<dbReference type="InterPro" id="IPR041490">
    <property type="entry name" value="KstR2_TetR_C"/>
</dbReference>
<dbReference type="SUPFAM" id="SSF48498">
    <property type="entry name" value="Tetracyclin repressor-like, C-terminal domain"/>
    <property type="match status" value="1"/>
</dbReference>
<dbReference type="InterPro" id="IPR001647">
    <property type="entry name" value="HTH_TetR"/>
</dbReference>
<comment type="caution">
    <text evidence="5">The sequence shown here is derived from an EMBL/GenBank/DDBJ whole genome shotgun (WGS) entry which is preliminary data.</text>
</comment>
<reference evidence="6" key="1">
    <citation type="journal article" date="2019" name="Int. J. Syst. Evol. Microbiol.">
        <title>The Global Catalogue of Microorganisms (GCM) 10K type strain sequencing project: providing services to taxonomists for standard genome sequencing and annotation.</title>
        <authorList>
            <consortium name="The Broad Institute Genomics Platform"/>
            <consortium name="The Broad Institute Genome Sequencing Center for Infectious Disease"/>
            <person name="Wu L."/>
            <person name="Ma J."/>
        </authorList>
    </citation>
    <scope>NUCLEOTIDE SEQUENCE [LARGE SCALE GENOMIC DNA]</scope>
    <source>
        <strain evidence="6">CGMCC 4.7173</strain>
    </source>
</reference>
<dbReference type="SUPFAM" id="SSF46689">
    <property type="entry name" value="Homeodomain-like"/>
    <property type="match status" value="1"/>
</dbReference>
<dbReference type="PANTHER" id="PTHR30055">
    <property type="entry name" value="HTH-TYPE TRANSCRIPTIONAL REGULATOR RUTR"/>
    <property type="match status" value="1"/>
</dbReference>
<feature type="DNA-binding region" description="H-T-H motif" evidence="2">
    <location>
        <begin position="47"/>
        <end position="66"/>
    </location>
</feature>
<evidence type="ECO:0000259" key="4">
    <source>
        <dbReference type="PROSITE" id="PS50977"/>
    </source>
</evidence>
<dbReference type="InterPro" id="IPR050109">
    <property type="entry name" value="HTH-type_TetR-like_transc_reg"/>
</dbReference>
<dbReference type="InterPro" id="IPR009057">
    <property type="entry name" value="Homeodomain-like_sf"/>
</dbReference>
<dbReference type="InterPro" id="IPR036271">
    <property type="entry name" value="Tet_transcr_reg_TetR-rel_C_sf"/>
</dbReference>
<keyword evidence="1 2" id="KW-0238">DNA-binding</keyword>
<gene>
    <name evidence="5" type="ORF">ACFPZ4_11300</name>
</gene>
<dbReference type="PRINTS" id="PR00455">
    <property type="entry name" value="HTHTETR"/>
</dbReference>
<evidence type="ECO:0000313" key="6">
    <source>
        <dbReference type="Proteomes" id="UP001596207"/>
    </source>
</evidence>
<dbReference type="Proteomes" id="UP001596207">
    <property type="component" value="Unassembled WGS sequence"/>
</dbReference>
<dbReference type="Gene3D" id="1.10.357.10">
    <property type="entry name" value="Tetracycline Repressor, domain 2"/>
    <property type="match status" value="1"/>
</dbReference>
<dbReference type="EMBL" id="JBHSQQ010000049">
    <property type="protein sequence ID" value="MFC5942061.1"/>
    <property type="molecule type" value="Genomic_DNA"/>
</dbReference>
<accession>A0ABW1HL21</accession>
<evidence type="ECO:0000313" key="5">
    <source>
        <dbReference type="EMBL" id="MFC5942061.1"/>
    </source>
</evidence>
<organism evidence="5 6">
    <name type="scientific">Micromonospora harpali</name>
    <dbReference type="NCBI Taxonomy" id="1490225"/>
    <lineage>
        <taxon>Bacteria</taxon>
        <taxon>Bacillati</taxon>
        <taxon>Actinomycetota</taxon>
        <taxon>Actinomycetes</taxon>
        <taxon>Micromonosporales</taxon>
        <taxon>Micromonosporaceae</taxon>
        <taxon>Micromonospora</taxon>
    </lineage>
</organism>
<feature type="region of interest" description="Disordered" evidence="3">
    <location>
        <begin position="1"/>
        <end position="26"/>
    </location>
</feature>
<proteinExistence type="predicted"/>
<feature type="compositionally biased region" description="Basic and acidic residues" evidence="3">
    <location>
        <begin position="1"/>
        <end position="11"/>
    </location>
</feature>
<keyword evidence="6" id="KW-1185">Reference proteome</keyword>
<dbReference type="PANTHER" id="PTHR30055:SF200">
    <property type="entry name" value="HTH-TYPE TRANSCRIPTIONAL REPRESSOR BDCR"/>
    <property type="match status" value="1"/>
</dbReference>
<evidence type="ECO:0000256" key="2">
    <source>
        <dbReference type="PROSITE-ProRule" id="PRU00335"/>
    </source>
</evidence>
<dbReference type="PROSITE" id="PS50977">
    <property type="entry name" value="HTH_TETR_2"/>
    <property type="match status" value="1"/>
</dbReference>
<dbReference type="RefSeq" id="WP_353901573.1">
    <property type="nucleotide sequence ID" value="NZ_CP158970.1"/>
</dbReference>
<name>A0ABW1HL21_9ACTN</name>
<protein>
    <submittedName>
        <fullName evidence="5">TetR/AcrR family transcriptional regulator</fullName>
    </submittedName>
</protein>
<evidence type="ECO:0000256" key="1">
    <source>
        <dbReference type="ARBA" id="ARBA00023125"/>
    </source>
</evidence>